<comment type="caution">
    <text evidence="1">The sequence shown here is derived from an EMBL/GenBank/DDBJ whole genome shotgun (WGS) entry which is preliminary data.</text>
</comment>
<protein>
    <submittedName>
        <fullName evidence="1">Uncharacterized protein</fullName>
    </submittedName>
</protein>
<keyword evidence="2" id="KW-1185">Reference proteome</keyword>
<dbReference type="EMBL" id="CM042887">
    <property type="protein sequence ID" value="KAI4330575.1"/>
    <property type="molecule type" value="Genomic_DNA"/>
</dbReference>
<reference evidence="2" key="1">
    <citation type="journal article" date="2023" name="Front. Plant Sci.">
        <title>Chromosomal-level genome assembly of Melastoma candidum provides insights into trichome evolution.</title>
        <authorList>
            <person name="Zhong Y."/>
            <person name="Wu W."/>
            <person name="Sun C."/>
            <person name="Zou P."/>
            <person name="Liu Y."/>
            <person name="Dai S."/>
            <person name="Zhou R."/>
        </authorList>
    </citation>
    <scope>NUCLEOTIDE SEQUENCE [LARGE SCALE GENOMIC DNA]</scope>
</reference>
<name>A0ACB9N7Y9_9MYRT</name>
<evidence type="ECO:0000313" key="1">
    <source>
        <dbReference type="EMBL" id="KAI4330575.1"/>
    </source>
</evidence>
<organism evidence="1 2">
    <name type="scientific">Melastoma candidum</name>
    <dbReference type="NCBI Taxonomy" id="119954"/>
    <lineage>
        <taxon>Eukaryota</taxon>
        <taxon>Viridiplantae</taxon>
        <taxon>Streptophyta</taxon>
        <taxon>Embryophyta</taxon>
        <taxon>Tracheophyta</taxon>
        <taxon>Spermatophyta</taxon>
        <taxon>Magnoliopsida</taxon>
        <taxon>eudicotyledons</taxon>
        <taxon>Gunneridae</taxon>
        <taxon>Pentapetalae</taxon>
        <taxon>rosids</taxon>
        <taxon>malvids</taxon>
        <taxon>Myrtales</taxon>
        <taxon>Melastomataceae</taxon>
        <taxon>Melastomatoideae</taxon>
        <taxon>Melastomateae</taxon>
        <taxon>Melastoma</taxon>
    </lineage>
</organism>
<gene>
    <name evidence="1" type="ORF">MLD38_028852</name>
</gene>
<accession>A0ACB9N7Y9</accession>
<sequence>MASSSSSLLPPHSAIRFADIFRNDTRRFRIPRSVLALSPSACCGARFRPTLLNHRGLSPFPDGLGQRVQRWTWDEKGRRKKKGADSCDQMCAHCRGEYGAWAAFLALLILLFF</sequence>
<proteinExistence type="predicted"/>
<evidence type="ECO:0000313" key="2">
    <source>
        <dbReference type="Proteomes" id="UP001057402"/>
    </source>
</evidence>
<dbReference type="Proteomes" id="UP001057402">
    <property type="component" value="Chromosome 8"/>
</dbReference>